<evidence type="ECO:0000313" key="2">
    <source>
        <dbReference type="Proteomes" id="UP000010959"/>
    </source>
</evidence>
<dbReference type="AlphaFoldDB" id="L7CLB8"/>
<organism evidence="1 2">
    <name type="scientific">Rhodopirellula baltica SWK14</name>
    <dbReference type="NCBI Taxonomy" id="993516"/>
    <lineage>
        <taxon>Bacteria</taxon>
        <taxon>Pseudomonadati</taxon>
        <taxon>Planctomycetota</taxon>
        <taxon>Planctomycetia</taxon>
        <taxon>Pirellulales</taxon>
        <taxon>Pirellulaceae</taxon>
        <taxon>Rhodopirellula</taxon>
    </lineage>
</organism>
<evidence type="ECO:0000313" key="1">
    <source>
        <dbReference type="EMBL" id="ELP34412.1"/>
    </source>
</evidence>
<accession>L7CLB8</accession>
<reference evidence="1 2" key="1">
    <citation type="journal article" date="2013" name="Mar. Genomics">
        <title>Expression of sulfatases in Rhodopirellula baltica and the diversity of sulfatases in the genus Rhodopirellula.</title>
        <authorList>
            <person name="Wegner C.E."/>
            <person name="Richter-Heitmann T."/>
            <person name="Klindworth A."/>
            <person name="Klockow C."/>
            <person name="Richter M."/>
            <person name="Achstetter T."/>
            <person name="Glockner F.O."/>
            <person name="Harder J."/>
        </authorList>
    </citation>
    <scope>NUCLEOTIDE SEQUENCE [LARGE SCALE GENOMIC DNA]</scope>
    <source>
        <strain evidence="1 2">SWK14</strain>
    </source>
</reference>
<dbReference type="PATRIC" id="fig|993516.3.peg.1695"/>
<comment type="caution">
    <text evidence="1">The sequence shown here is derived from an EMBL/GenBank/DDBJ whole genome shotgun (WGS) entry which is preliminary data.</text>
</comment>
<dbReference type="EMBL" id="AMWG01000034">
    <property type="protein sequence ID" value="ELP34412.1"/>
    <property type="molecule type" value="Genomic_DNA"/>
</dbReference>
<protein>
    <submittedName>
        <fullName evidence="1">Uncharacterized protein</fullName>
    </submittedName>
</protein>
<proteinExistence type="predicted"/>
<name>L7CLB8_RHOBT</name>
<sequence length="44" mass="4838">MEAKSSPSLSANIPELALIEWHALRKTATASIERCRGLNGWNSQ</sequence>
<gene>
    <name evidence="1" type="ORF">RBSWK_01595</name>
</gene>
<dbReference type="Proteomes" id="UP000010959">
    <property type="component" value="Unassembled WGS sequence"/>
</dbReference>